<dbReference type="Proteomes" id="UP000027138">
    <property type="component" value="Unassembled WGS sequence"/>
</dbReference>
<evidence type="ECO:0000256" key="1">
    <source>
        <dbReference type="SAM" id="Phobius"/>
    </source>
</evidence>
<keyword evidence="1" id="KW-1133">Transmembrane helix</keyword>
<name>A0A067L1U9_JATCU</name>
<keyword evidence="4" id="KW-1185">Reference proteome</keyword>
<evidence type="ECO:0000313" key="2">
    <source>
        <dbReference type="EMBL" id="KDP42397.1"/>
    </source>
</evidence>
<keyword evidence="1" id="KW-0472">Membrane</keyword>
<evidence type="ECO:0000313" key="3">
    <source>
        <dbReference type="EMBL" id="KDP42398.1"/>
    </source>
</evidence>
<feature type="transmembrane region" description="Helical" evidence="1">
    <location>
        <begin position="70"/>
        <end position="92"/>
    </location>
</feature>
<protein>
    <submittedName>
        <fullName evidence="2">Uncharacterized protein</fullName>
    </submittedName>
</protein>
<reference evidence="2 4" key="1">
    <citation type="journal article" date="2014" name="PLoS ONE">
        <title>Global Analysis of Gene Expression Profiles in Physic Nut (Jatropha curcas L.) Seedlings Exposed to Salt Stress.</title>
        <authorList>
            <person name="Zhang L."/>
            <person name="Zhang C."/>
            <person name="Wu P."/>
            <person name="Chen Y."/>
            <person name="Li M."/>
            <person name="Jiang H."/>
            <person name="Wu G."/>
        </authorList>
    </citation>
    <scope>NUCLEOTIDE SEQUENCE [LARGE SCALE GENOMIC DNA]</scope>
    <source>
        <strain evidence="4">cv. GZQX0401</strain>
        <tissue evidence="2">Young leaves</tissue>
    </source>
</reference>
<gene>
    <name evidence="2" type="ORF">JCGZ_02454</name>
    <name evidence="3" type="ORF">JCGZ_02455</name>
</gene>
<accession>A0A067L1U9</accession>
<keyword evidence="1" id="KW-0812">Transmembrane</keyword>
<dbReference type="EMBL" id="KK914299">
    <property type="protein sequence ID" value="KDP42397.1"/>
    <property type="molecule type" value="Genomic_DNA"/>
</dbReference>
<dbReference type="EMBL" id="KK914299">
    <property type="protein sequence ID" value="KDP42398.1"/>
    <property type="molecule type" value="Genomic_DNA"/>
</dbReference>
<organism evidence="2 4">
    <name type="scientific">Jatropha curcas</name>
    <name type="common">Barbados nut</name>
    <dbReference type="NCBI Taxonomy" id="180498"/>
    <lineage>
        <taxon>Eukaryota</taxon>
        <taxon>Viridiplantae</taxon>
        <taxon>Streptophyta</taxon>
        <taxon>Embryophyta</taxon>
        <taxon>Tracheophyta</taxon>
        <taxon>Spermatophyta</taxon>
        <taxon>Magnoliopsida</taxon>
        <taxon>eudicotyledons</taxon>
        <taxon>Gunneridae</taxon>
        <taxon>Pentapetalae</taxon>
        <taxon>rosids</taxon>
        <taxon>fabids</taxon>
        <taxon>Malpighiales</taxon>
        <taxon>Euphorbiaceae</taxon>
        <taxon>Crotonoideae</taxon>
        <taxon>Jatropheae</taxon>
        <taxon>Jatropha</taxon>
    </lineage>
</organism>
<sequence>MGFTRTPTEAVGSYGGGDDASHIACGVHPGLVYKAGFSRSSIISASSHPHGLSMPVILSPILLMPRLSKVLFGSGCTPPCGIRVMFLCLLFFKL</sequence>
<dbReference type="AlphaFoldDB" id="A0A067L1U9"/>
<evidence type="ECO:0000313" key="4">
    <source>
        <dbReference type="Proteomes" id="UP000027138"/>
    </source>
</evidence>
<proteinExistence type="predicted"/>